<feature type="repeat" description="ANK" evidence="1">
    <location>
        <begin position="202"/>
        <end position="234"/>
    </location>
</feature>
<gene>
    <name evidence="2" type="ORF">J8273_7105</name>
</gene>
<dbReference type="AlphaFoldDB" id="A0A8J6BUY3"/>
<dbReference type="Proteomes" id="UP000717585">
    <property type="component" value="Unassembled WGS sequence"/>
</dbReference>
<proteinExistence type="predicted"/>
<dbReference type="SMART" id="SM00248">
    <property type="entry name" value="ANK"/>
    <property type="match status" value="6"/>
</dbReference>
<protein>
    <submittedName>
        <fullName evidence="2">Ankyrin repeats (3 copies)</fullName>
    </submittedName>
</protein>
<dbReference type="EMBL" id="JAHDYR010000062">
    <property type="protein sequence ID" value="KAG9390846.1"/>
    <property type="molecule type" value="Genomic_DNA"/>
</dbReference>
<keyword evidence="1" id="KW-0040">ANK repeat</keyword>
<dbReference type="PANTHER" id="PTHR24118:SF99">
    <property type="entry name" value="POTE ANKYRIN DOMAIN FAMILY MEMBER 3C-RELATED"/>
    <property type="match status" value="1"/>
</dbReference>
<reference evidence="2" key="1">
    <citation type="submission" date="2021-05" db="EMBL/GenBank/DDBJ databases">
        <title>A free-living protist that lacks canonical eukaryotic 1 DNA replication and segregation systems.</title>
        <authorList>
            <person name="Salas-Leiva D.E."/>
            <person name="Tromer E.C."/>
            <person name="Curtis B.A."/>
            <person name="Jerlstrom-Hultqvist J."/>
            <person name="Kolisko M."/>
            <person name="Yi Z."/>
            <person name="Salas-Leiva J.S."/>
            <person name="Gallot-Lavallee L."/>
            <person name="Kops G.J.P.L."/>
            <person name="Archibald J.M."/>
            <person name="Simpson A.G.B."/>
            <person name="Roger A.J."/>
        </authorList>
    </citation>
    <scope>NUCLEOTIDE SEQUENCE</scope>
    <source>
        <strain evidence="2">BICM</strain>
    </source>
</reference>
<dbReference type="PROSITE" id="PS50297">
    <property type="entry name" value="ANK_REP_REGION"/>
    <property type="match status" value="2"/>
</dbReference>
<evidence type="ECO:0000313" key="3">
    <source>
        <dbReference type="Proteomes" id="UP000717585"/>
    </source>
</evidence>
<dbReference type="InterPro" id="IPR036770">
    <property type="entry name" value="Ankyrin_rpt-contain_sf"/>
</dbReference>
<dbReference type="PANTHER" id="PTHR24118">
    <property type="entry name" value="POTE ANKYRIN DOMAIN"/>
    <property type="match status" value="1"/>
</dbReference>
<organism evidence="2 3">
    <name type="scientific">Carpediemonas membranifera</name>
    <dbReference type="NCBI Taxonomy" id="201153"/>
    <lineage>
        <taxon>Eukaryota</taxon>
        <taxon>Metamonada</taxon>
        <taxon>Carpediemonas-like organisms</taxon>
        <taxon>Carpediemonas</taxon>
    </lineage>
</organism>
<feature type="repeat" description="ANK" evidence="1">
    <location>
        <begin position="111"/>
        <end position="143"/>
    </location>
</feature>
<accession>A0A8J6BUY3</accession>
<evidence type="ECO:0000313" key="2">
    <source>
        <dbReference type="EMBL" id="KAG9390846.1"/>
    </source>
</evidence>
<keyword evidence="3" id="KW-1185">Reference proteome</keyword>
<dbReference type="PROSITE" id="PS50088">
    <property type="entry name" value="ANK_REPEAT"/>
    <property type="match status" value="3"/>
</dbReference>
<dbReference type="OrthoDB" id="539213at2759"/>
<evidence type="ECO:0000256" key="1">
    <source>
        <dbReference type="PROSITE-ProRule" id="PRU00023"/>
    </source>
</evidence>
<sequence>MSSTEEANKRLRKLIRDSSTTIEEFRTALDAALEKRRNSMTFIAKRNANGLDLLASAVLHHRSDILDALLSHFSCDTAPLPLAYLAAQVGFEDSITVLSSHFINPNRLNTDGHTALWLAVKHRSVNLVSALLAAGASPLAGKQTAIDKAIARNERELLNIMLTESLPCYRAELLVRFGAKGNLKMMKVILQTKDCVNIRDKNGHTPLFNLAHGNARAAAQLLLDHGADPNVTTHSGMTPLHVAVRIGALGMATALIKNGANINAACSSGLRPIHMAASSGKTKGVVLLNQHKANLVAKTPDGMMATDFAIEAGHQKLAEFIVHCIIKRCKHAKDNMYGESMPYMCATSPGYKGALSVASPPSAPVISEVAEVDQEGDREAIEA</sequence>
<feature type="repeat" description="ANK" evidence="1">
    <location>
        <begin position="235"/>
        <end position="267"/>
    </location>
</feature>
<dbReference type="Gene3D" id="1.25.40.20">
    <property type="entry name" value="Ankyrin repeat-containing domain"/>
    <property type="match status" value="3"/>
</dbReference>
<dbReference type="InterPro" id="IPR002110">
    <property type="entry name" value="Ankyrin_rpt"/>
</dbReference>
<dbReference type="Pfam" id="PF12796">
    <property type="entry name" value="Ank_2"/>
    <property type="match status" value="2"/>
</dbReference>
<comment type="caution">
    <text evidence="2">The sequence shown here is derived from an EMBL/GenBank/DDBJ whole genome shotgun (WGS) entry which is preliminary data.</text>
</comment>
<dbReference type="SUPFAM" id="SSF48403">
    <property type="entry name" value="Ankyrin repeat"/>
    <property type="match status" value="1"/>
</dbReference>
<name>A0A8J6BUY3_9EUKA</name>